<keyword evidence="2" id="KW-1185">Reference proteome</keyword>
<dbReference type="EMBL" id="KI392596">
    <property type="protein sequence ID" value="ERN12925.1"/>
    <property type="molecule type" value="Genomic_DNA"/>
</dbReference>
<organism evidence="1 2">
    <name type="scientific">Amborella trichopoda</name>
    <dbReference type="NCBI Taxonomy" id="13333"/>
    <lineage>
        <taxon>Eukaryota</taxon>
        <taxon>Viridiplantae</taxon>
        <taxon>Streptophyta</taxon>
        <taxon>Embryophyta</taxon>
        <taxon>Tracheophyta</taxon>
        <taxon>Spermatophyta</taxon>
        <taxon>Magnoliopsida</taxon>
        <taxon>Amborellales</taxon>
        <taxon>Amborellaceae</taxon>
        <taxon>Amborella</taxon>
    </lineage>
</organism>
<dbReference type="Gramene" id="ERN12925">
    <property type="protein sequence ID" value="ERN12925"/>
    <property type="gene ID" value="AMTR_s00050p00212690"/>
</dbReference>
<sequence length="169" mass="18450">MSNVEEVPLWPPKSKETTNHCNRQRMVERFGGLTTSHITVPSPIWSGGSSSCGGSKCQNPHCSLFYQRSYGGSKHGNPPWSLFSSGTRAVWPFEDEIIENVPIEVSSSKGNKLLFGTLVSPLRKWNLASSVSVPSLSGRILPSPLMNQSMLMLGGMLQNLISNAFGLQE</sequence>
<dbReference type="HOGENOM" id="CLU_1580642_0_0_1"/>
<dbReference type="AlphaFoldDB" id="W1PZB9"/>
<accession>W1PZB9</accession>
<evidence type="ECO:0000313" key="2">
    <source>
        <dbReference type="Proteomes" id="UP000017836"/>
    </source>
</evidence>
<dbReference type="Proteomes" id="UP000017836">
    <property type="component" value="Unassembled WGS sequence"/>
</dbReference>
<name>W1PZB9_AMBTC</name>
<protein>
    <submittedName>
        <fullName evidence="1">Uncharacterized protein</fullName>
    </submittedName>
</protein>
<proteinExistence type="predicted"/>
<evidence type="ECO:0000313" key="1">
    <source>
        <dbReference type="EMBL" id="ERN12925.1"/>
    </source>
</evidence>
<reference evidence="2" key="1">
    <citation type="journal article" date="2013" name="Science">
        <title>The Amborella genome and the evolution of flowering plants.</title>
        <authorList>
            <consortium name="Amborella Genome Project"/>
        </authorList>
    </citation>
    <scope>NUCLEOTIDE SEQUENCE [LARGE SCALE GENOMIC DNA]</scope>
</reference>
<gene>
    <name evidence="1" type="ORF">AMTR_s00050p00212690</name>
</gene>